<dbReference type="Proteomes" id="UP000001918">
    <property type="component" value="Chromosome"/>
</dbReference>
<keyword evidence="5" id="KW-1185">Reference proteome</keyword>
<feature type="transmembrane region" description="Helical" evidence="3">
    <location>
        <begin position="68"/>
        <end position="90"/>
    </location>
</feature>
<keyword evidence="3" id="KW-1133">Transmembrane helix</keyword>
<reference evidence="4 5" key="1">
    <citation type="journal article" date="2011" name="Stand. Genomic Sci.">
        <title>Complete genome sequence of Thermomonospora curvata type strain (B9).</title>
        <authorList>
            <person name="Chertkov O."/>
            <person name="Sikorski J."/>
            <person name="Nolan M."/>
            <person name="Lapidus A."/>
            <person name="Lucas S."/>
            <person name="Del Rio T.G."/>
            <person name="Tice H."/>
            <person name="Cheng J.F."/>
            <person name="Goodwin L."/>
            <person name="Pitluck S."/>
            <person name="Liolios K."/>
            <person name="Ivanova N."/>
            <person name="Mavromatis K."/>
            <person name="Mikhailova N."/>
            <person name="Ovchinnikova G."/>
            <person name="Pati A."/>
            <person name="Chen A."/>
            <person name="Palaniappan K."/>
            <person name="Djao O.D."/>
            <person name="Land M."/>
            <person name="Hauser L."/>
            <person name="Chang Y.J."/>
            <person name="Jeffries C.D."/>
            <person name="Brettin T."/>
            <person name="Han C."/>
            <person name="Detter J.C."/>
            <person name="Rohde M."/>
            <person name="Goker M."/>
            <person name="Woyke T."/>
            <person name="Bristow J."/>
            <person name="Eisen J.A."/>
            <person name="Markowitz V."/>
            <person name="Hugenholtz P."/>
            <person name="Klenk H.P."/>
            <person name="Kyrpides N.C."/>
        </authorList>
    </citation>
    <scope>NUCLEOTIDE SEQUENCE [LARGE SCALE GENOMIC DNA]</scope>
    <source>
        <strain evidence="5">ATCC 19995 / DSM 43183 / JCM 3096 / KCTC 9072 / NBRC 15933 / NCIMB 10081 / Henssen B9</strain>
    </source>
</reference>
<dbReference type="RefSeq" id="WP_012853259.1">
    <property type="nucleotide sequence ID" value="NC_013510.1"/>
</dbReference>
<sequence length="193" mass="20458">MTTTTDPGSRPTRRPSRRPARSGRAVSQRPHAAPPQRRPRAGERAARDGRRAEEWGPARPAAPPRTPFVLLIIGLLAGALVSLLLLNTVLAQDAFELSRLQRNVKLLQQEKQAMESEIAREESPERLARKAENLGMEQPTQVAFIDPHTRRVVGGGLRPVPHAAAAAAAAAGALGVPGAVIPGGEAASAATRP</sequence>
<feature type="compositionally biased region" description="Low complexity" evidence="2">
    <location>
        <begin position="22"/>
        <end position="35"/>
    </location>
</feature>
<gene>
    <name evidence="4" type="ordered locus">Tcur_2933</name>
</gene>
<name>D1A7V3_THECD</name>
<evidence type="ECO:0000256" key="2">
    <source>
        <dbReference type="SAM" id="MobiDB-lite"/>
    </source>
</evidence>
<dbReference type="STRING" id="471852.Tcur_2933"/>
<feature type="compositionally biased region" description="Basic residues" evidence="2">
    <location>
        <begin position="11"/>
        <end position="21"/>
    </location>
</feature>
<evidence type="ECO:0008006" key="6">
    <source>
        <dbReference type="Google" id="ProtNLM"/>
    </source>
</evidence>
<feature type="region of interest" description="Disordered" evidence="2">
    <location>
        <begin position="1"/>
        <end position="61"/>
    </location>
</feature>
<dbReference type="HOGENOM" id="CLU_1408147_0_0_11"/>
<feature type="compositionally biased region" description="Basic and acidic residues" evidence="2">
    <location>
        <begin position="40"/>
        <end position="56"/>
    </location>
</feature>
<keyword evidence="3" id="KW-0812">Transmembrane</keyword>
<keyword evidence="1" id="KW-0175">Coiled coil</keyword>
<protein>
    <recommendedName>
        <fullName evidence="6">Cell division protein FtsL</fullName>
    </recommendedName>
</protein>
<dbReference type="EMBL" id="CP001738">
    <property type="protein sequence ID" value="ACY98475.1"/>
    <property type="molecule type" value="Genomic_DNA"/>
</dbReference>
<feature type="compositionally biased region" description="Low complexity" evidence="2">
    <location>
        <begin position="1"/>
        <end position="10"/>
    </location>
</feature>
<evidence type="ECO:0000313" key="4">
    <source>
        <dbReference type="EMBL" id="ACY98475.1"/>
    </source>
</evidence>
<evidence type="ECO:0000313" key="5">
    <source>
        <dbReference type="Proteomes" id="UP000001918"/>
    </source>
</evidence>
<accession>D1A7V3</accession>
<evidence type="ECO:0000256" key="3">
    <source>
        <dbReference type="SAM" id="Phobius"/>
    </source>
</evidence>
<feature type="coiled-coil region" evidence="1">
    <location>
        <begin position="90"/>
        <end position="117"/>
    </location>
</feature>
<organism evidence="4 5">
    <name type="scientific">Thermomonospora curvata (strain ATCC 19995 / DSM 43183 / JCM 3096 / KCTC 9072 / NBRC 15933 / NCIMB 10081 / Henssen B9)</name>
    <dbReference type="NCBI Taxonomy" id="471852"/>
    <lineage>
        <taxon>Bacteria</taxon>
        <taxon>Bacillati</taxon>
        <taxon>Actinomycetota</taxon>
        <taxon>Actinomycetes</taxon>
        <taxon>Streptosporangiales</taxon>
        <taxon>Thermomonosporaceae</taxon>
        <taxon>Thermomonospora</taxon>
    </lineage>
</organism>
<dbReference type="eggNOG" id="COG2919">
    <property type="taxonomic scope" value="Bacteria"/>
</dbReference>
<proteinExistence type="predicted"/>
<dbReference type="AlphaFoldDB" id="D1A7V3"/>
<dbReference type="KEGG" id="tcu:Tcur_2933"/>
<keyword evidence="3" id="KW-0472">Membrane</keyword>
<evidence type="ECO:0000256" key="1">
    <source>
        <dbReference type="SAM" id="Coils"/>
    </source>
</evidence>